<dbReference type="Gene3D" id="3.40.640.10">
    <property type="entry name" value="Type I PLP-dependent aspartate aminotransferase-like (Major domain)"/>
    <property type="match status" value="1"/>
</dbReference>
<dbReference type="Gene3D" id="3.90.1150.10">
    <property type="entry name" value="Aspartate Aminotransferase, domain 1"/>
    <property type="match status" value="1"/>
</dbReference>
<evidence type="ECO:0000256" key="5">
    <source>
        <dbReference type="ARBA" id="ARBA00022898"/>
    </source>
</evidence>
<dbReference type="KEGG" id="gfe:Gferi_18525"/>
<dbReference type="GO" id="GO:0008483">
    <property type="term" value="F:transaminase activity"/>
    <property type="evidence" value="ECO:0007669"/>
    <property type="project" value="UniProtKB-KW"/>
</dbReference>
<organism evidence="8 9">
    <name type="scientific">Geosporobacter ferrireducens</name>
    <dbReference type="NCBI Taxonomy" id="1424294"/>
    <lineage>
        <taxon>Bacteria</taxon>
        <taxon>Bacillati</taxon>
        <taxon>Bacillota</taxon>
        <taxon>Clostridia</taxon>
        <taxon>Peptostreptococcales</taxon>
        <taxon>Thermotaleaceae</taxon>
        <taxon>Geosporobacter</taxon>
    </lineage>
</organism>
<gene>
    <name evidence="8" type="ORF">Gferi_18525</name>
</gene>
<keyword evidence="4 6" id="KW-0808">Transferase</keyword>
<comment type="cofactor">
    <cofactor evidence="1 6">
        <name>pyridoxal 5'-phosphate</name>
        <dbReference type="ChEBI" id="CHEBI:597326"/>
    </cofactor>
</comment>
<evidence type="ECO:0000256" key="3">
    <source>
        <dbReference type="ARBA" id="ARBA00022576"/>
    </source>
</evidence>
<dbReference type="EMBL" id="CP017269">
    <property type="protein sequence ID" value="AOT71370.1"/>
    <property type="molecule type" value="Genomic_DNA"/>
</dbReference>
<evidence type="ECO:0000256" key="2">
    <source>
        <dbReference type="ARBA" id="ARBA00007441"/>
    </source>
</evidence>
<dbReference type="InterPro" id="IPR004839">
    <property type="entry name" value="Aminotransferase_I/II_large"/>
</dbReference>
<comment type="similarity">
    <text evidence="2 6">Belongs to the class-I pyridoxal-phosphate-dependent aminotransferase family.</text>
</comment>
<accession>A0A1D8GKC7</accession>
<dbReference type="PRINTS" id="PR00753">
    <property type="entry name" value="ACCSYNTHASE"/>
</dbReference>
<evidence type="ECO:0000313" key="9">
    <source>
        <dbReference type="Proteomes" id="UP000095743"/>
    </source>
</evidence>
<feature type="domain" description="Aminotransferase class I/classII large" evidence="7">
    <location>
        <begin position="30"/>
        <end position="385"/>
    </location>
</feature>
<dbReference type="Proteomes" id="UP000095743">
    <property type="component" value="Chromosome"/>
</dbReference>
<dbReference type="OrthoDB" id="9802328at2"/>
<dbReference type="InterPro" id="IPR004838">
    <property type="entry name" value="NHTrfase_class1_PyrdxlP-BS"/>
</dbReference>
<evidence type="ECO:0000259" key="7">
    <source>
        <dbReference type="Pfam" id="PF00155"/>
    </source>
</evidence>
<proteinExistence type="inferred from homology"/>
<sequence>MLSAKLKTITPSFTIGISTKVKELKKQGEDIINLSIGEPDFSTPTEAKEGAYEAIRSNLTKYDSASGLLDLRKVIQEKLQRENNLFYSVDEIVVSNGAKHAITNTLITLLDSGDEVLIPKPYWVSYPEMVKLTGGVPVFVDTQENNSFKATPADIEKKITSRTKLIILTNPSNPTGAIYSSNELLALVELCLKHHIYILSDEIYEKICYLETFTSTASLSEAAKEITITVNGLSKSAAMTGWRIGYTAASKELSKAISTVQGHLISHPSTISQWASVAALTQSEQEMEHMVSVYRERRDTAVSLLSEIEGIDFIYPEGAFYVFIDLSALASKFHRQDSFSVTFADKLLEEAKVAVVPGIAFGMDHHIRISYACDTKELVEGIRRIKNFIEKY</sequence>
<dbReference type="AlphaFoldDB" id="A0A1D8GKC7"/>
<keyword evidence="9" id="KW-1185">Reference proteome</keyword>
<dbReference type="FunFam" id="3.40.640.10:FF:000033">
    <property type="entry name" value="Aspartate aminotransferase"/>
    <property type="match status" value="1"/>
</dbReference>
<name>A0A1D8GKC7_9FIRM</name>
<dbReference type="InterPro" id="IPR015421">
    <property type="entry name" value="PyrdxlP-dep_Trfase_major"/>
</dbReference>
<dbReference type="SUPFAM" id="SSF53383">
    <property type="entry name" value="PLP-dependent transferases"/>
    <property type="match status" value="1"/>
</dbReference>
<dbReference type="GO" id="GO:0030170">
    <property type="term" value="F:pyridoxal phosphate binding"/>
    <property type="evidence" value="ECO:0007669"/>
    <property type="project" value="InterPro"/>
</dbReference>
<evidence type="ECO:0000313" key="8">
    <source>
        <dbReference type="EMBL" id="AOT71370.1"/>
    </source>
</evidence>
<dbReference type="InterPro" id="IPR050596">
    <property type="entry name" value="AspAT/PAT-like"/>
</dbReference>
<dbReference type="CDD" id="cd00609">
    <property type="entry name" value="AAT_like"/>
    <property type="match status" value="1"/>
</dbReference>
<keyword evidence="3 6" id="KW-0032">Aminotransferase</keyword>
<protein>
    <recommendedName>
        <fullName evidence="6">Aminotransferase</fullName>
        <ecNumber evidence="6">2.6.1.-</ecNumber>
    </recommendedName>
</protein>
<evidence type="ECO:0000256" key="6">
    <source>
        <dbReference type="RuleBase" id="RU000481"/>
    </source>
</evidence>
<dbReference type="RefSeq" id="WP_069979126.1">
    <property type="nucleotide sequence ID" value="NZ_CP017269.1"/>
</dbReference>
<dbReference type="InterPro" id="IPR015422">
    <property type="entry name" value="PyrdxlP-dep_Trfase_small"/>
</dbReference>
<dbReference type="GO" id="GO:0006520">
    <property type="term" value="P:amino acid metabolic process"/>
    <property type="evidence" value="ECO:0007669"/>
    <property type="project" value="InterPro"/>
</dbReference>
<dbReference type="PROSITE" id="PS00105">
    <property type="entry name" value="AA_TRANSFER_CLASS_1"/>
    <property type="match status" value="1"/>
</dbReference>
<reference evidence="8 9" key="1">
    <citation type="submission" date="2016-09" db="EMBL/GenBank/DDBJ databases">
        <title>Genomic analysis reveals versatility of anaerobic energy metabolism of Geosporobacter ferrireducens IRF9 of phylum Firmicutes.</title>
        <authorList>
            <person name="Kim S.-J."/>
        </authorList>
    </citation>
    <scope>NUCLEOTIDE SEQUENCE [LARGE SCALE GENOMIC DNA]</scope>
    <source>
        <strain evidence="8 9">IRF9</strain>
    </source>
</reference>
<evidence type="ECO:0000256" key="1">
    <source>
        <dbReference type="ARBA" id="ARBA00001933"/>
    </source>
</evidence>
<dbReference type="InterPro" id="IPR015424">
    <property type="entry name" value="PyrdxlP-dep_Trfase"/>
</dbReference>
<evidence type="ECO:0000256" key="4">
    <source>
        <dbReference type="ARBA" id="ARBA00022679"/>
    </source>
</evidence>
<dbReference type="STRING" id="1424294.Gferi_18525"/>
<dbReference type="PANTHER" id="PTHR46383">
    <property type="entry name" value="ASPARTATE AMINOTRANSFERASE"/>
    <property type="match status" value="1"/>
</dbReference>
<keyword evidence="5" id="KW-0663">Pyridoxal phosphate</keyword>
<dbReference type="Pfam" id="PF00155">
    <property type="entry name" value="Aminotran_1_2"/>
    <property type="match status" value="1"/>
</dbReference>
<dbReference type="EC" id="2.6.1.-" evidence="6"/>
<dbReference type="PANTHER" id="PTHR46383:SF1">
    <property type="entry name" value="ASPARTATE AMINOTRANSFERASE"/>
    <property type="match status" value="1"/>
</dbReference>